<keyword evidence="2" id="KW-1185">Reference proteome</keyword>
<sequence length="86" mass="10136">MCQAFIFFTKIIFHEKHNLMMISSKKEVYRQKLELFRQIICFIVNNKPHSTKQPPPLINVHSPRTLPVRAKKNGSPLKKELPVHMI</sequence>
<accession>A0A1B1Z9S8</accession>
<dbReference type="STRING" id="255247.ABE41_019360"/>
<dbReference type="KEGG" id="far:ABE41_019360"/>
<protein>
    <submittedName>
        <fullName evidence="1">Uncharacterized protein</fullName>
    </submittedName>
</protein>
<reference evidence="1 2" key="1">
    <citation type="submission" date="2016-08" db="EMBL/GenBank/DDBJ databases">
        <title>Complete genome sequence of Fictibacillus arsenicus G25-54, a strain with toxicity to nematodes and a potential arsenic-resistance activity.</title>
        <authorList>
            <person name="Zheng Z."/>
        </authorList>
    </citation>
    <scope>NUCLEOTIDE SEQUENCE [LARGE SCALE GENOMIC DNA]</scope>
    <source>
        <strain evidence="1 2">G25-54</strain>
    </source>
</reference>
<evidence type="ECO:0000313" key="1">
    <source>
        <dbReference type="EMBL" id="ANX14177.1"/>
    </source>
</evidence>
<proteinExistence type="predicted"/>
<organism evidence="1 2">
    <name type="scientific">Fictibacillus arsenicus</name>
    <dbReference type="NCBI Taxonomy" id="255247"/>
    <lineage>
        <taxon>Bacteria</taxon>
        <taxon>Bacillati</taxon>
        <taxon>Bacillota</taxon>
        <taxon>Bacilli</taxon>
        <taxon>Bacillales</taxon>
        <taxon>Fictibacillaceae</taxon>
        <taxon>Fictibacillus</taxon>
    </lineage>
</organism>
<evidence type="ECO:0000313" key="2">
    <source>
        <dbReference type="Proteomes" id="UP000077412"/>
    </source>
</evidence>
<dbReference type="Proteomes" id="UP000077412">
    <property type="component" value="Chromosome"/>
</dbReference>
<dbReference type="AlphaFoldDB" id="A0A1B1Z9S8"/>
<dbReference type="EMBL" id="CP016761">
    <property type="protein sequence ID" value="ANX14177.1"/>
    <property type="molecule type" value="Genomic_DNA"/>
</dbReference>
<name>A0A1B1Z9S8_9BACL</name>
<gene>
    <name evidence="1" type="ORF">ABE41_019360</name>
</gene>